<comment type="caution">
    <text evidence="1">The sequence shown here is derived from an EMBL/GenBank/DDBJ whole genome shotgun (WGS) entry which is preliminary data.</text>
</comment>
<gene>
    <name evidence="1" type="ORF">DY000_02039575</name>
</gene>
<protein>
    <submittedName>
        <fullName evidence="1">Uncharacterized protein</fullName>
    </submittedName>
</protein>
<keyword evidence="2" id="KW-1185">Reference proteome</keyword>
<reference evidence="1 2" key="1">
    <citation type="journal article" date="2020" name="BMC Genomics">
        <title>Intraspecific diversification of the crop wild relative Brassica cretica Lam. using demographic model selection.</title>
        <authorList>
            <person name="Kioukis A."/>
            <person name="Michalopoulou V.A."/>
            <person name="Briers L."/>
            <person name="Pirintsos S."/>
            <person name="Studholme D.J."/>
            <person name="Pavlidis P."/>
            <person name="Sarris P.F."/>
        </authorList>
    </citation>
    <scope>NUCLEOTIDE SEQUENCE [LARGE SCALE GENOMIC DNA]</scope>
    <source>
        <strain evidence="2">cv. PFS-1207/04</strain>
    </source>
</reference>
<organism evidence="1 2">
    <name type="scientific">Brassica cretica</name>
    <name type="common">Mustard</name>
    <dbReference type="NCBI Taxonomy" id="69181"/>
    <lineage>
        <taxon>Eukaryota</taxon>
        <taxon>Viridiplantae</taxon>
        <taxon>Streptophyta</taxon>
        <taxon>Embryophyta</taxon>
        <taxon>Tracheophyta</taxon>
        <taxon>Spermatophyta</taxon>
        <taxon>Magnoliopsida</taxon>
        <taxon>eudicotyledons</taxon>
        <taxon>Gunneridae</taxon>
        <taxon>Pentapetalae</taxon>
        <taxon>rosids</taxon>
        <taxon>malvids</taxon>
        <taxon>Brassicales</taxon>
        <taxon>Brassicaceae</taxon>
        <taxon>Brassiceae</taxon>
        <taxon>Brassica</taxon>
    </lineage>
</organism>
<dbReference type="EMBL" id="QGKV02001507">
    <property type="protein sequence ID" value="KAF3530549.1"/>
    <property type="molecule type" value="Genomic_DNA"/>
</dbReference>
<name>A0ABQ7BE51_BRACR</name>
<proteinExistence type="predicted"/>
<dbReference type="Proteomes" id="UP000266723">
    <property type="component" value="Unassembled WGS sequence"/>
</dbReference>
<evidence type="ECO:0000313" key="2">
    <source>
        <dbReference type="Proteomes" id="UP000266723"/>
    </source>
</evidence>
<evidence type="ECO:0000313" key="1">
    <source>
        <dbReference type="EMBL" id="KAF3530549.1"/>
    </source>
</evidence>
<accession>A0ABQ7BE51</accession>
<sequence length="50" mass="5432">MYDVKEWVGAPDGHAISSLDERSDGTPWLGRRNTILHVVIQYASASSGST</sequence>